<evidence type="ECO:0000313" key="3">
    <source>
        <dbReference type="Proteomes" id="UP000249886"/>
    </source>
</evidence>
<dbReference type="RefSeq" id="WP_005524128.1">
    <property type="nucleotide sequence ID" value="NZ_CP050134.2"/>
</dbReference>
<dbReference type="PANTHER" id="PTHR43610:SF1">
    <property type="entry name" value="N-ACETYLTRANSFERASE DOMAIN-CONTAINING PROTEIN"/>
    <property type="match status" value="1"/>
</dbReference>
<dbReference type="EC" id="2.3.1.-" evidence="2"/>
<evidence type="ECO:0000259" key="1">
    <source>
        <dbReference type="Pfam" id="PF13302"/>
    </source>
</evidence>
<gene>
    <name evidence="2" type="primary">ydaF</name>
    <name evidence="2" type="ORF">NCTC10254_00671</name>
</gene>
<dbReference type="EMBL" id="UARK01000001">
    <property type="protein sequence ID" value="SPW24298.1"/>
    <property type="molecule type" value="Genomic_DNA"/>
</dbReference>
<organism evidence="2 3">
    <name type="scientific">Corynebacterium matruchotii</name>
    <dbReference type="NCBI Taxonomy" id="43768"/>
    <lineage>
        <taxon>Bacteria</taxon>
        <taxon>Bacillati</taxon>
        <taxon>Actinomycetota</taxon>
        <taxon>Actinomycetes</taxon>
        <taxon>Mycobacteriales</taxon>
        <taxon>Corynebacteriaceae</taxon>
        <taxon>Corynebacterium</taxon>
    </lineage>
</organism>
<dbReference type="GO" id="GO:0016747">
    <property type="term" value="F:acyltransferase activity, transferring groups other than amino-acyl groups"/>
    <property type="evidence" value="ECO:0007669"/>
    <property type="project" value="InterPro"/>
</dbReference>
<dbReference type="InterPro" id="IPR016181">
    <property type="entry name" value="Acyl_CoA_acyltransferase"/>
</dbReference>
<name>A0A6H9XB85_9CORY</name>
<dbReference type="InterPro" id="IPR000182">
    <property type="entry name" value="GNAT_dom"/>
</dbReference>
<proteinExistence type="predicted"/>
<dbReference type="PANTHER" id="PTHR43610">
    <property type="entry name" value="BLL6696 PROTEIN"/>
    <property type="match status" value="1"/>
</dbReference>
<evidence type="ECO:0000313" key="2">
    <source>
        <dbReference type="EMBL" id="SPW24298.1"/>
    </source>
</evidence>
<reference evidence="2 3" key="1">
    <citation type="submission" date="2018-06" db="EMBL/GenBank/DDBJ databases">
        <authorList>
            <consortium name="Pathogen Informatics"/>
            <person name="Doyle S."/>
        </authorList>
    </citation>
    <scope>NUCLEOTIDE SEQUENCE [LARGE SCALE GENOMIC DNA]</scope>
    <source>
        <strain evidence="2 3">NCTC10254</strain>
    </source>
</reference>
<keyword evidence="2" id="KW-0012">Acyltransferase</keyword>
<dbReference type="AlphaFoldDB" id="A0A6H9XB85"/>
<feature type="domain" description="N-acetyltransferase" evidence="1">
    <location>
        <begin position="18"/>
        <end position="156"/>
    </location>
</feature>
<sequence length="209" mass="23096">MCSLWISPSLTLTGQLVRLEPLTLDHVDALREAVRDGELHTAWWTSTPSPDAMAADIRNKLALRDAGSMVPFACIRLVDGVTVGVTTYYDLSPEVPRLEIGYTWSRASSHGTGTNPDSKLLLLEYAFEELGCQRVGIRTKWSNHQSRAAIERLGLKRDGILRSYARLRNGVVDDAVLYSALSTEWPAIKAGLTTRVNRHVTHAARDAAQ</sequence>
<dbReference type="Gene3D" id="3.40.630.30">
    <property type="match status" value="1"/>
</dbReference>
<dbReference type="SUPFAM" id="SSF55729">
    <property type="entry name" value="Acyl-CoA N-acyltransferases (Nat)"/>
    <property type="match status" value="1"/>
</dbReference>
<protein>
    <submittedName>
        <fullName evidence="2">Acetyltransferase</fullName>
        <ecNumber evidence="2">2.3.1.-</ecNumber>
    </submittedName>
</protein>
<dbReference type="Pfam" id="PF13302">
    <property type="entry name" value="Acetyltransf_3"/>
    <property type="match status" value="1"/>
</dbReference>
<keyword evidence="2" id="KW-0808">Transferase</keyword>
<dbReference type="Proteomes" id="UP000249886">
    <property type="component" value="Unassembled WGS sequence"/>
</dbReference>
<accession>A0A6H9XB85</accession>
<comment type="caution">
    <text evidence="2">The sequence shown here is derived from an EMBL/GenBank/DDBJ whole genome shotgun (WGS) entry which is preliminary data.</text>
</comment>
<dbReference type="GeneID" id="84572913"/>